<dbReference type="RefSeq" id="WP_346052096.1">
    <property type="nucleotide sequence ID" value="NZ_JAYGII010000020.1"/>
</dbReference>
<dbReference type="InterPro" id="IPR003439">
    <property type="entry name" value="ABC_transporter-like_ATP-bd"/>
</dbReference>
<dbReference type="AlphaFoldDB" id="A0AAP6JFH5"/>
<dbReference type="CDD" id="cd03230">
    <property type="entry name" value="ABC_DR_subfamily_A"/>
    <property type="match status" value="1"/>
</dbReference>
<keyword evidence="4 6" id="KW-0067">ATP-binding</keyword>
<feature type="domain" description="ABC transporter" evidence="5">
    <location>
        <begin position="7"/>
        <end position="236"/>
    </location>
</feature>
<dbReference type="PROSITE" id="PS50893">
    <property type="entry name" value="ABC_TRANSPORTER_2"/>
    <property type="match status" value="1"/>
</dbReference>
<protein>
    <submittedName>
        <fullName evidence="6">ATP-binding cassette domain-containing protein</fullName>
    </submittedName>
</protein>
<dbReference type="Proteomes" id="UP001302316">
    <property type="component" value="Unassembled WGS sequence"/>
</dbReference>
<dbReference type="GO" id="GO:0016887">
    <property type="term" value="F:ATP hydrolysis activity"/>
    <property type="evidence" value="ECO:0007669"/>
    <property type="project" value="InterPro"/>
</dbReference>
<sequence length="312" mass="34000">MSSDLLVECRGLGRDYGQHKAVDNVDFSLERGQVLAFLGPNGAGKSTTMNMLTGCLAPSRGEVGICGIDLLEQPAAAKARLGYLPEHPPLYPELTVDEYLRFTARLRGLPRKQLGGAVARAKQRCGLTREAGQLIGRLSRGYQQRVGIAQAIIHEPDLVILDEPTVGLDPNQVREIRELVGELASDHGIILSTHILPEVTATCSHVQIMVGGRLVHAGSLAELEHRPVTGLRVGFVHAVDPQALWELPGVESVEKRGDNEVFIRHKGREDLAPACAELAIKRQWGLRFLEPERTSLEQLFVNLTSGEQEAAA</sequence>
<evidence type="ECO:0000256" key="2">
    <source>
        <dbReference type="ARBA" id="ARBA00022448"/>
    </source>
</evidence>
<gene>
    <name evidence="6" type="ORF">VCB98_09740</name>
</gene>
<evidence type="ECO:0000256" key="1">
    <source>
        <dbReference type="ARBA" id="ARBA00005417"/>
    </source>
</evidence>
<keyword evidence="7" id="KW-1185">Reference proteome</keyword>
<evidence type="ECO:0000313" key="7">
    <source>
        <dbReference type="Proteomes" id="UP001302316"/>
    </source>
</evidence>
<proteinExistence type="inferred from homology"/>
<evidence type="ECO:0000259" key="5">
    <source>
        <dbReference type="PROSITE" id="PS50893"/>
    </source>
</evidence>
<dbReference type="Pfam" id="PF00005">
    <property type="entry name" value="ABC_tran"/>
    <property type="match status" value="1"/>
</dbReference>
<dbReference type="InterPro" id="IPR003593">
    <property type="entry name" value="AAA+_ATPase"/>
</dbReference>
<evidence type="ECO:0000313" key="6">
    <source>
        <dbReference type="EMBL" id="MEA5446101.1"/>
    </source>
</evidence>
<evidence type="ECO:0000256" key="3">
    <source>
        <dbReference type="ARBA" id="ARBA00022741"/>
    </source>
</evidence>
<evidence type="ECO:0000256" key="4">
    <source>
        <dbReference type="ARBA" id="ARBA00022840"/>
    </source>
</evidence>
<dbReference type="EMBL" id="JAYGII010000020">
    <property type="protein sequence ID" value="MEA5446101.1"/>
    <property type="molecule type" value="Genomic_DNA"/>
</dbReference>
<dbReference type="PANTHER" id="PTHR43335">
    <property type="entry name" value="ABC TRANSPORTER, ATP-BINDING PROTEIN"/>
    <property type="match status" value="1"/>
</dbReference>
<keyword evidence="2" id="KW-0813">Transport</keyword>
<organism evidence="6 7">
    <name type="scientific">Natronospira elongata</name>
    <dbReference type="NCBI Taxonomy" id="3110268"/>
    <lineage>
        <taxon>Bacteria</taxon>
        <taxon>Pseudomonadati</taxon>
        <taxon>Pseudomonadota</taxon>
        <taxon>Gammaproteobacteria</taxon>
        <taxon>Natronospirales</taxon>
        <taxon>Natronospiraceae</taxon>
        <taxon>Natronospira</taxon>
    </lineage>
</organism>
<reference evidence="6 7" key="1">
    <citation type="submission" date="2023-12" db="EMBL/GenBank/DDBJ databases">
        <title>Whole-genome sequencing of halo(alkali)philic microorganisms from hypersaline lakes.</title>
        <authorList>
            <person name="Sorokin D.Y."/>
            <person name="Merkel A.Y."/>
            <person name="Messina E."/>
            <person name="Yakimov M."/>
        </authorList>
    </citation>
    <scope>NUCLEOTIDE SEQUENCE [LARGE SCALE GENOMIC DNA]</scope>
    <source>
        <strain evidence="6 7">AB-CW1</strain>
    </source>
</reference>
<dbReference type="Gene3D" id="3.40.50.300">
    <property type="entry name" value="P-loop containing nucleotide triphosphate hydrolases"/>
    <property type="match status" value="1"/>
</dbReference>
<dbReference type="SMART" id="SM00382">
    <property type="entry name" value="AAA"/>
    <property type="match status" value="1"/>
</dbReference>
<dbReference type="GO" id="GO:0005524">
    <property type="term" value="F:ATP binding"/>
    <property type="evidence" value="ECO:0007669"/>
    <property type="project" value="UniProtKB-KW"/>
</dbReference>
<dbReference type="PANTHER" id="PTHR43335:SF4">
    <property type="entry name" value="ABC TRANSPORTER, ATP-BINDING PROTEIN"/>
    <property type="match status" value="1"/>
</dbReference>
<dbReference type="SUPFAM" id="SSF52540">
    <property type="entry name" value="P-loop containing nucleoside triphosphate hydrolases"/>
    <property type="match status" value="1"/>
</dbReference>
<comment type="similarity">
    <text evidence="1">Belongs to the ABC transporter superfamily.</text>
</comment>
<comment type="caution">
    <text evidence="6">The sequence shown here is derived from an EMBL/GenBank/DDBJ whole genome shotgun (WGS) entry which is preliminary data.</text>
</comment>
<name>A0AAP6JFH5_9GAMM</name>
<accession>A0AAP6JFH5</accession>
<keyword evidence="3" id="KW-0547">Nucleotide-binding</keyword>
<dbReference type="InterPro" id="IPR027417">
    <property type="entry name" value="P-loop_NTPase"/>
</dbReference>